<comment type="caution">
    <text evidence="1">The sequence shown here is derived from an EMBL/GenBank/DDBJ whole genome shotgun (WGS) entry which is preliminary data.</text>
</comment>
<dbReference type="EMBL" id="BOOR01000038">
    <property type="protein sequence ID" value="GII56707.1"/>
    <property type="molecule type" value="Genomic_DNA"/>
</dbReference>
<dbReference type="GO" id="GO:0030973">
    <property type="term" value="F:molybdate ion binding"/>
    <property type="evidence" value="ECO:0007669"/>
    <property type="project" value="TreeGrafter"/>
</dbReference>
<keyword evidence="2" id="KW-1185">Reference proteome</keyword>
<evidence type="ECO:0008006" key="3">
    <source>
        <dbReference type="Google" id="ProtNLM"/>
    </source>
</evidence>
<dbReference type="AlphaFoldDB" id="A0A8J3XVM6"/>
<dbReference type="Gene3D" id="3.40.190.10">
    <property type="entry name" value="Periplasmic binding protein-like II"/>
    <property type="match status" value="1"/>
</dbReference>
<dbReference type="SUPFAM" id="SSF53850">
    <property type="entry name" value="Periplasmic binding protein-like II"/>
    <property type="match status" value="1"/>
</dbReference>
<name>A0A8J3XVM6_9ACTN</name>
<evidence type="ECO:0000313" key="1">
    <source>
        <dbReference type="EMBL" id="GII56707.1"/>
    </source>
</evidence>
<sequence length="143" mass="15071">MRPTLATLVAVLLVAVVPGCGGREQQTLRVFADRSLSGVFPALGREFEASHHGEKVSFTFGGSDLLARRVAQGSADVFASAGEAAMRHSGAPAFRVFARDARGDYLIGAAQMTPRLVLAREFVDLVLSDQGRRALAGAGFTPV</sequence>
<dbReference type="PANTHER" id="PTHR30632">
    <property type="entry name" value="MOLYBDATE-BINDING PERIPLASMIC PROTEIN"/>
    <property type="match status" value="1"/>
</dbReference>
<accession>A0A8J3XVM6</accession>
<organism evidence="1 2">
    <name type="scientific">Planotetraspora thailandica</name>
    <dbReference type="NCBI Taxonomy" id="487172"/>
    <lineage>
        <taxon>Bacteria</taxon>
        <taxon>Bacillati</taxon>
        <taxon>Actinomycetota</taxon>
        <taxon>Actinomycetes</taxon>
        <taxon>Streptosporangiales</taxon>
        <taxon>Streptosporangiaceae</taxon>
        <taxon>Planotetraspora</taxon>
    </lineage>
</organism>
<dbReference type="Pfam" id="PF13531">
    <property type="entry name" value="SBP_bac_11"/>
    <property type="match status" value="1"/>
</dbReference>
<dbReference type="Proteomes" id="UP000605992">
    <property type="component" value="Unassembled WGS sequence"/>
</dbReference>
<dbReference type="RefSeq" id="WP_239119343.1">
    <property type="nucleotide sequence ID" value="NZ_BOOR01000038.1"/>
</dbReference>
<reference evidence="1" key="1">
    <citation type="submission" date="2021-01" db="EMBL/GenBank/DDBJ databases">
        <title>Whole genome shotgun sequence of Planotetraspora thailandica NBRC 104271.</title>
        <authorList>
            <person name="Komaki H."/>
            <person name="Tamura T."/>
        </authorList>
    </citation>
    <scope>NUCLEOTIDE SEQUENCE</scope>
    <source>
        <strain evidence="1">NBRC 104271</strain>
    </source>
</reference>
<gene>
    <name evidence="1" type="ORF">Pth03_50960</name>
</gene>
<proteinExistence type="predicted"/>
<dbReference type="InterPro" id="IPR050682">
    <property type="entry name" value="ModA/WtpA"/>
</dbReference>
<dbReference type="PANTHER" id="PTHR30632:SF0">
    <property type="entry name" value="SULFATE-BINDING PROTEIN"/>
    <property type="match status" value="1"/>
</dbReference>
<protein>
    <recommendedName>
        <fullName evidence="3">Molybdate ABC transporter substrate-binding protein</fullName>
    </recommendedName>
</protein>
<evidence type="ECO:0000313" key="2">
    <source>
        <dbReference type="Proteomes" id="UP000605992"/>
    </source>
</evidence>
<dbReference type="GO" id="GO:0015689">
    <property type="term" value="P:molybdate ion transport"/>
    <property type="evidence" value="ECO:0007669"/>
    <property type="project" value="TreeGrafter"/>
</dbReference>